<feature type="compositionally biased region" description="Basic and acidic residues" evidence="1">
    <location>
        <begin position="186"/>
        <end position="200"/>
    </location>
</feature>
<proteinExistence type="predicted"/>
<dbReference type="EMBL" id="FOGU01000005">
    <property type="protein sequence ID" value="SES03868.1"/>
    <property type="molecule type" value="Genomic_DNA"/>
</dbReference>
<dbReference type="Proteomes" id="UP000198885">
    <property type="component" value="Unassembled WGS sequence"/>
</dbReference>
<protein>
    <submittedName>
        <fullName evidence="3">Uncharacterized protein</fullName>
    </submittedName>
</protein>
<dbReference type="OrthoDB" id="7834608at2"/>
<reference evidence="3 4" key="1">
    <citation type="submission" date="2016-10" db="EMBL/GenBank/DDBJ databases">
        <authorList>
            <person name="de Groot N.N."/>
        </authorList>
    </citation>
    <scope>NUCLEOTIDE SEQUENCE [LARGE SCALE GENOMIC DNA]</scope>
    <source>
        <strain evidence="3 4">DSM 23042</strain>
    </source>
</reference>
<dbReference type="AlphaFoldDB" id="A0A1H9U3R5"/>
<feature type="chain" id="PRO_5011440542" evidence="2">
    <location>
        <begin position="21"/>
        <end position="218"/>
    </location>
</feature>
<feature type="region of interest" description="Disordered" evidence="1">
    <location>
        <begin position="175"/>
        <end position="218"/>
    </location>
</feature>
<evidence type="ECO:0000256" key="2">
    <source>
        <dbReference type="SAM" id="SignalP"/>
    </source>
</evidence>
<evidence type="ECO:0000256" key="1">
    <source>
        <dbReference type="SAM" id="MobiDB-lite"/>
    </source>
</evidence>
<name>A0A1H9U3R5_9RHOB</name>
<gene>
    <name evidence="3" type="ORF">SAMN04490244_1052</name>
</gene>
<dbReference type="RefSeq" id="WP_092692511.1">
    <property type="nucleotide sequence ID" value="NZ_CBDDGO010000004.1"/>
</dbReference>
<dbReference type="PROSITE" id="PS51257">
    <property type="entry name" value="PROKAR_LIPOPROTEIN"/>
    <property type="match status" value="1"/>
</dbReference>
<evidence type="ECO:0000313" key="3">
    <source>
        <dbReference type="EMBL" id="SES03868.1"/>
    </source>
</evidence>
<feature type="compositionally biased region" description="Low complexity" evidence="1">
    <location>
        <begin position="201"/>
        <end position="218"/>
    </location>
</feature>
<keyword evidence="2" id="KW-0732">Signal</keyword>
<evidence type="ECO:0000313" key="4">
    <source>
        <dbReference type="Proteomes" id="UP000198885"/>
    </source>
</evidence>
<sequence>MTPIRRLVAIGAVAAISACAGPGQNGETPELGDFRLGHNVVLAQEPTKGPFSREATREELTTALADAIEERLLPYDGDGLYHLGISIGGYVLAQPGVPVVYTPKSVMIFDVTLYDNDTGEKLNDEPFRVTAFEGLQNTVPLLGSGITRTKEEQLENLTTEGARMLEEWLEENEEWFEPDTDQARVPFDREEQEAKLRETTDAAGNAPGPDGAAGTAEN</sequence>
<keyword evidence="4" id="KW-1185">Reference proteome</keyword>
<accession>A0A1H9U3R5</accession>
<dbReference type="STRING" id="641238.SAMN04490244_1052"/>
<organism evidence="3 4">
    <name type="scientific">Tranquillimonas rosea</name>
    <dbReference type="NCBI Taxonomy" id="641238"/>
    <lineage>
        <taxon>Bacteria</taxon>
        <taxon>Pseudomonadati</taxon>
        <taxon>Pseudomonadota</taxon>
        <taxon>Alphaproteobacteria</taxon>
        <taxon>Rhodobacterales</taxon>
        <taxon>Roseobacteraceae</taxon>
        <taxon>Tranquillimonas</taxon>
    </lineage>
</organism>
<feature type="signal peptide" evidence="2">
    <location>
        <begin position="1"/>
        <end position="20"/>
    </location>
</feature>